<name>A0A1S7LNH5_MAGMO</name>
<dbReference type="Pfam" id="PF12770">
    <property type="entry name" value="CHAT"/>
    <property type="match status" value="1"/>
</dbReference>
<gene>
    <name evidence="3" type="ORF">MAGMO_3595</name>
</gene>
<dbReference type="PANTHER" id="PTHR46082:SF6">
    <property type="entry name" value="AAA+ ATPASE DOMAIN-CONTAINING PROTEIN-RELATED"/>
    <property type="match status" value="1"/>
</dbReference>
<dbReference type="InterPro" id="IPR024983">
    <property type="entry name" value="CHAT_dom"/>
</dbReference>
<dbReference type="InterPro" id="IPR053137">
    <property type="entry name" value="NLR-like"/>
</dbReference>
<evidence type="ECO:0000259" key="2">
    <source>
        <dbReference type="Pfam" id="PF12770"/>
    </source>
</evidence>
<dbReference type="Gene3D" id="1.25.40.10">
    <property type="entry name" value="Tetratricopeptide repeat domain"/>
    <property type="match status" value="4"/>
</dbReference>
<sequence>MDRKRTFSALPTFLATLAIAVPLLTLPGSISWAATPQAAALPESVEPYLKAARAGDPHAQYKLGEIYLQGRKANHTSEAVKWYQKAAKRGHVDAMAKLGVLYYAGLGVKESAKTSLKWFRQAALKGHAESQYHLGLMYAKGLGAQADAKRALKWFDLAAALDHSQAKVQKKKVTAELGAEAAAAVISANKADRKRMAAMAQKRASKKVGTSQDEESRLANDARRQAAKGRHQAAASSYRSAVKLALNSKPKAKAQKRITDYHSAITRSLSAMPAGVNRQTAQAARLPAGVEKKQMLQWARNYRALSGALQSGHTKQALETAKKMMATTKPLFGADHLLTLRTQVALGRALITAGQVDAGVAALKQSTDIAAKKLGVGHPEALSGRLLIASIQANKGDYAGAAKQYKAMATDAAKSLGANHGTSLQLALTSATMLSNSGQYGSAVKRYGQACQGYAQAFGNYHPQTAACYNQQAYAMSENGDLKEASVRYNETLTSQVAASGLDNPKLLETSIALADVQRRMGDYRSAELRLKPMLKLTEKRPDLQDMYFNAMNTMALVKQSRGDYLEAEKLTRKVLAYEVKSLGETHPNTIATRTNLAGLLRLQSRFAEAEVLYDQALASAKEGLGKKHPTSIAITNNLGIIYESQGLYDRAEPLFREALKSSREVLGAEHPTTLATTNSLALLYESQGNFDKAEPLYGTVITINRKRLGPEHPDTIAFLNNLAFLHMMQGNAKDAAELFEEVTGVWRKKLGVRHQRTLKSINNLGRARLDQQEYKAAEALIQEAWDGRREVLGETHIDTQRSMLDMARIYHKTGRSIKAQKLLQKTLELNEKTLGKQHPYTFETLDAMAAILETNNLLKDAYKVRHTAFERRTEFLNRMMWVTGDNAREGYVRLHRPEQNAYVALLPHVSPEMGGRGAIEVGLQRKGLLFKITSEVHQIARLAEQDDLKEITEKLRLQRKKLATMTLAGPSDNQSPEQHLKLMNTVEEAISELEGELGRASLKFRQTKQSITTEKLTEQLPEGAALVDFITYRNQGKSKLLAGIMTKDGGEATFSLATYPDDMETIQKQVIELRTSIQDEDMDEDDLLDLSIATYEMIWGPLTEILEEREQVFIVPDGILNILPFNAMQNEDETYMLEAKNLHILTSSRNLTPSIVAAAKAPQLTLAGPNYDTEEVVGTHTLAAVRGRRSANRAAVQVASSDTRGASRAANLRAGLRAFSRGMRGLKFDPLPGAEKEGKLIATTIKENKSTSELLIQNAAQEKVVKDIKEPPQVLHIATHGFYLKADERLKKRLQKMKRGAQITTTPPPGDNPMLRSGLAFAGINANAPYLGEIDTANDGVLTALEVLDLNLTGTRLAVLSACETGLGEIHEGEGVYGLRRAFQEAGVEEVIASLWEVSDAGTQALMTAFYKRLADGANPHDALRESQLEMMRSPQWGYPYIWSAFMSIGK</sequence>
<dbReference type="Pfam" id="PF13424">
    <property type="entry name" value="TPR_12"/>
    <property type="match status" value="4"/>
</dbReference>
<dbReference type="SMART" id="SM00671">
    <property type="entry name" value="SEL1"/>
    <property type="match status" value="3"/>
</dbReference>
<feature type="domain" description="CHAT" evidence="2">
    <location>
        <begin position="1096"/>
        <end position="1452"/>
    </location>
</feature>
<dbReference type="SUPFAM" id="SSF81901">
    <property type="entry name" value="HCP-like"/>
    <property type="match status" value="1"/>
</dbReference>
<reference evidence="3" key="1">
    <citation type="submission" date="2015-04" db="EMBL/GenBank/DDBJ databases">
        <authorList>
            <person name="Syromyatnikov M.Y."/>
            <person name="Popov V.N."/>
        </authorList>
    </citation>
    <scope>NUCLEOTIDE SEQUENCE</scope>
    <source>
        <strain evidence="3">MO-1</strain>
    </source>
</reference>
<proteinExistence type="predicted"/>
<feature type="compositionally biased region" description="Basic and acidic residues" evidence="1">
    <location>
        <begin position="214"/>
        <end position="224"/>
    </location>
</feature>
<evidence type="ECO:0000256" key="1">
    <source>
        <dbReference type="SAM" id="MobiDB-lite"/>
    </source>
</evidence>
<dbReference type="EMBL" id="LO017727">
    <property type="protein sequence ID" value="CRH07729.1"/>
    <property type="molecule type" value="Genomic_DNA"/>
</dbReference>
<evidence type="ECO:0000313" key="3">
    <source>
        <dbReference type="EMBL" id="CRH07729.1"/>
    </source>
</evidence>
<protein>
    <recommendedName>
        <fullName evidence="2">CHAT domain-containing protein</fullName>
    </recommendedName>
</protein>
<dbReference type="SUPFAM" id="SSF48452">
    <property type="entry name" value="TPR-like"/>
    <property type="match status" value="4"/>
</dbReference>
<organism evidence="3">
    <name type="scientific">Magnetococcus massalia (strain MO-1)</name>
    <dbReference type="NCBI Taxonomy" id="451514"/>
    <lineage>
        <taxon>Bacteria</taxon>
        <taxon>Pseudomonadati</taxon>
        <taxon>Pseudomonadota</taxon>
        <taxon>Magnetococcia</taxon>
        <taxon>Magnetococcales</taxon>
        <taxon>Magnetococcaceae</taxon>
        <taxon>Magnetococcus</taxon>
    </lineage>
</organism>
<dbReference type="InterPro" id="IPR006597">
    <property type="entry name" value="Sel1-like"/>
</dbReference>
<feature type="region of interest" description="Disordered" evidence="1">
    <location>
        <begin position="201"/>
        <end position="234"/>
    </location>
</feature>
<dbReference type="InterPro" id="IPR011990">
    <property type="entry name" value="TPR-like_helical_dom_sf"/>
</dbReference>
<dbReference type="SMART" id="SM00028">
    <property type="entry name" value="TPR"/>
    <property type="match status" value="7"/>
</dbReference>
<dbReference type="Pfam" id="PF08238">
    <property type="entry name" value="Sel1"/>
    <property type="match status" value="3"/>
</dbReference>
<dbReference type="PANTHER" id="PTHR46082">
    <property type="entry name" value="ATP/GTP-BINDING PROTEIN-RELATED"/>
    <property type="match status" value="1"/>
</dbReference>
<dbReference type="InterPro" id="IPR019734">
    <property type="entry name" value="TPR_rpt"/>
</dbReference>
<accession>A0A1S7LNH5</accession>